<accession>A0A0E9T8Y9</accession>
<proteinExistence type="predicted"/>
<dbReference type="AlphaFoldDB" id="A0A0E9T8Y9"/>
<reference evidence="1" key="1">
    <citation type="submission" date="2014-11" db="EMBL/GenBank/DDBJ databases">
        <authorList>
            <person name="Amaro Gonzalez C."/>
        </authorList>
    </citation>
    <scope>NUCLEOTIDE SEQUENCE</scope>
</reference>
<reference evidence="1" key="2">
    <citation type="journal article" date="2015" name="Fish Shellfish Immunol.">
        <title>Early steps in the European eel (Anguilla anguilla)-Vibrio vulnificus interaction in the gills: Role of the RtxA13 toxin.</title>
        <authorList>
            <person name="Callol A."/>
            <person name="Pajuelo D."/>
            <person name="Ebbesson L."/>
            <person name="Teles M."/>
            <person name="MacKenzie S."/>
            <person name="Amaro C."/>
        </authorList>
    </citation>
    <scope>NUCLEOTIDE SEQUENCE</scope>
</reference>
<dbReference type="EMBL" id="GBXM01058710">
    <property type="protein sequence ID" value="JAH49867.1"/>
    <property type="molecule type" value="Transcribed_RNA"/>
</dbReference>
<organism evidence="1">
    <name type="scientific">Anguilla anguilla</name>
    <name type="common">European freshwater eel</name>
    <name type="synonym">Muraena anguilla</name>
    <dbReference type="NCBI Taxonomy" id="7936"/>
    <lineage>
        <taxon>Eukaryota</taxon>
        <taxon>Metazoa</taxon>
        <taxon>Chordata</taxon>
        <taxon>Craniata</taxon>
        <taxon>Vertebrata</taxon>
        <taxon>Euteleostomi</taxon>
        <taxon>Actinopterygii</taxon>
        <taxon>Neopterygii</taxon>
        <taxon>Teleostei</taxon>
        <taxon>Anguilliformes</taxon>
        <taxon>Anguillidae</taxon>
        <taxon>Anguilla</taxon>
    </lineage>
</organism>
<protein>
    <submittedName>
        <fullName evidence="1">Uncharacterized protein</fullName>
    </submittedName>
</protein>
<sequence>MGIFLNQLPLDALENCNKNIVNSNVSRTFSVACGSSTKLKSSWICTIAIRYQNWSKIP</sequence>
<evidence type="ECO:0000313" key="1">
    <source>
        <dbReference type="EMBL" id="JAH49867.1"/>
    </source>
</evidence>
<name>A0A0E9T8Y9_ANGAN</name>